<comment type="caution">
    <text evidence="1">The sequence shown here is derived from an EMBL/GenBank/DDBJ whole genome shotgun (WGS) entry which is preliminary data.</text>
</comment>
<dbReference type="AlphaFoldDB" id="A0A815XU59"/>
<dbReference type="Proteomes" id="UP000663852">
    <property type="component" value="Unassembled WGS sequence"/>
</dbReference>
<name>A0A815XU59_ADIRI</name>
<sequence>IRIFTSFRKVHYTQHNYGSALEN</sequence>
<feature type="non-terminal residue" evidence="1">
    <location>
        <position position="1"/>
    </location>
</feature>
<gene>
    <name evidence="1" type="ORF">EDS130_LOCUS46657</name>
</gene>
<evidence type="ECO:0000313" key="2">
    <source>
        <dbReference type="Proteomes" id="UP000663852"/>
    </source>
</evidence>
<protein>
    <submittedName>
        <fullName evidence="1">Uncharacterized protein</fullName>
    </submittedName>
</protein>
<dbReference type="EMBL" id="CAJNOJ010003008">
    <property type="protein sequence ID" value="CAF1562573.1"/>
    <property type="molecule type" value="Genomic_DNA"/>
</dbReference>
<evidence type="ECO:0000313" key="1">
    <source>
        <dbReference type="EMBL" id="CAF1562573.1"/>
    </source>
</evidence>
<accession>A0A815XU59</accession>
<organism evidence="1 2">
    <name type="scientific">Adineta ricciae</name>
    <name type="common">Rotifer</name>
    <dbReference type="NCBI Taxonomy" id="249248"/>
    <lineage>
        <taxon>Eukaryota</taxon>
        <taxon>Metazoa</taxon>
        <taxon>Spiralia</taxon>
        <taxon>Gnathifera</taxon>
        <taxon>Rotifera</taxon>
        <taxon>Eurotatoria</taxon>
        <taxon>Bdelloidea</taxon>
        <taxon>Adinetida</taxon>
        <taxon>Adinetidae</taxon>
        <taxon>Adineta</taxon>
    </lineage>
</organism>
<reference evidence="1" key="1">
    <citation type="submission" date="2021-02" db="EMBL/GenBank/DDBJ databases">
        <authorList>
            <person name="Nowell W R."/>
        </authorList>
    </citation>
    <scope>NUCLEOTIDE SEQUENCE</scope>
</reference>
<proteinExistence type="predicted"/>